<feature type="region of interest" description="Disordered" evidence="1">
    <location>
        <begin position="31"/>
        <end position="133"/>
    </location>
</feature>
<reference evidence="2 3" key="1">
    <citation type="journal article" date="2013" name="BMC Genomics">
        <title>Reconstruction of the lipid metabolism for the microalga Monoraphidium neglectum from its genome sequence reveals characteristics suitable for biofuel production.</title>
        <authorList>
            <person name="Bogen C."/>
            <person name="Al-Dilaimi A."/>
            <person name="Albersmeier A."/>
            <person name="Wichmann J."/>
            <person name="Grundmann M."/>
            <person name="Rupp O."/>
            <person name="Lauersen K.J."/>
            <person name="Blifernez-Klassen O."/>
            <person name="Kalinowski J."/>
            <person name="Goesmann A."/>
            <person name="Mussgnug J.H."/>
            <person name="Kruse O."/>
        </authorList>
    </citation>
    <scope>NUCLEOTIDE SEQUENCE [LARGE SCALE GENOMIC DNA]</scope>
    <source>
        <strain evidence="2 3">SAG 48.87</strain>
    </source>
</reference>
<dbReference type="GeneID" id="25727640"/>
<proteinExistence type="predicted"/>
<evidence type="ECO:0000256" key="1">
    <source>
        <dbReference type="SAM" id="MobiDB-lite"/>
    </source>
</evidence>
<name>A0A0D2MSH9_9CHLO</name>
<evidence type="ECO:0000313" key="3">
    <source>
        <dbReference type="Proteomes" id="UP000054498"/>
    </source>
</evidence>
<dbReference type="AlphaFoldDB" id="A0A0D2MSH9"/>
<sequence length="171" mass="16896">MARAAAAQTVVSHAEALLDLANVLHTASGTAHSRSDVDSGGSQGSTCSATAHGADGADGGPGAARAAEAASREVERWQGQLAVLQEQLHAGAGSGDGGGGATDSGQSPSSGLGEGDGHQAPPPPLAPAGTSRDVHWWPADIPVMRGSHSLTLEGFRGAALDALRHFGCLLP</sequence>
<organism evidence="2 3">
    <name type="scientific">Monoraphidium neglectum</name>
    <dbReference type="NCBI Taxonomy" id="145388"/>
    <lineage>
        <taxon>Eukaryota</taxon>
        <taxon>Viridiplantae</taxon>
        <taxon>Chlorophyta</taxon>
        <taxon>core chlorophytes</taxon>
        <taxon>Chlorophyceae</taxon>
        <taxon>CS clade</taxon>
        <taxon>Sphaeropleales</taxon>
        <taxon>Selenastraceae</taxon>
        <taxon>Monoraphidium</taxon>
    </lineage>
</organism>
<gene>
    <name evidence="2" type="ORF">MNEG_10474</name>
</gene>
<feature type="compositionally biased region" description="Gly residues" evidence="1">
    <location>
        <begin position="92"/>
        <end position="102"/>
    </location>
</feature>
<feature type="non-terminal residue" evidence="2">
    <location>
        <position position="171"/>
    </location>
</feature>
<evidence type="ECO:0000313" key="2">
    <source>
        <dbReference type="EMBL" id="KIY97490.1"/>
    </source>
</evidence>
<accession>A0A0D2MSH9</accession>
<dbReference type="EMBL" id="KK102548">
    <property type="protein sequence ID" value="KIY97490.1"/>
    <property type="molecule type" value="Genomic_DNA"/>
</dbReference>
<keyword evidence="3" id="KW-1185">Reference proteome</keyword>
<protein>
    <submittedName>
        <fullName evidence="2">Uncharacterized protein</fullName>
    </submittedName>
</protein>
<dbReference type="Proteomes" id="UP000054498">
    <property type="component" value="Unassembled WGS sequence"/>
</dbReference>
<dbReference type="RefSeq" id="XP_013896510.1">
    <property type="nucleotide sequence ID" value="XM_014041056.1"/>
</dbReference>
<dbReference type="KEGG" id="mng:MNEG_10474"/>